<gene>
    <name evidence="2" type="ORF">HPP92_011552</name>
</gene>
<dbReference type="Proteomes" id="UP000636800">
    <property type="component" value="Chromosome 5"/>
</dbReference>
<dbReference type="AlphaFoldDB" id="A0A835QXT8"/>
<feature type="region of interest" description="Disordered" evidence="1">
    <location>
        <begin position="52"/>
        <end position="86"/>
    </location>
</feature>
<evidence type="ECO:0000313" key="2">
    <source>
        <dbReference type="EMBL" id="KAG0480694.1"/>
    </source>
</evidence>
<proteinExistence type="predicted"/>
<sequence>MGPHYSRVCPPWGPHRSPNKVDRFFLNRLWWGPPVFLASVFCYPDGSEAARLGSASSAQSSRTGGTAGTDRVGQATESRRYSPRHTLPVPFPDVAISLPSDLTQVSAIKPRYSGAFR</sequence>
<accession>A0A835QXT8</accession>
<comment type="caution">
    <text evidence="2">The sequence shown here is derived from an EMBL/GenBank/DDBJ whole genome shotgun (WGS) entry which is preliminary data.</text>
</comment>
<dbReference type="OrthoDB" id="407127at2759"/>
<protein>
    <submittedName>
        <fullName evidence="2">Uncharacterized protein</fullName>
    </submittedName>
</protein>
<evidence type="ECO:0000313" key="3">
    <source>
        <dbReference type="Proteomes" id="UP000636800"/>
    </source>
</evidence>
<dbReference type="EMBL" id="JADCNL010000005">
    <property type="protein sequence ID" value="KAG0480694.1"/>
    <property type="molecule type" value="Genomic_DNA"/>
</dbReference>
<organism evidence="2 3">
    <name type="scientific">Vanilla planifolia</name>
    <name type="common">Vanilla</name>
    <dbReference type="NCBI Taxonomy" id="51239"/>
    <lineage>
        <taxon>Eukaryota</taxon>
        <taxon>Viridiplantae</taxon>
        <taxon>Streptophyta</taxon>
        <taxon>Embryophyta</taxon>
        <taxon>Tracheophyta</taxon>
        <taxon>Spermatophyta</taxon>
        <taxon>Magnoliopsida</taxon>
        <taxon>Liliopsida</taxon>
        <taxon>Asparagales</taxon>
        <taxon>Orchidaceae</taxon>
        <taxon>Vanilloideae</taxon>
        <taxon>Vanilleae</taxon>
        <taxon>Vanilla</taxon>
    </lineage>
</organism>
<feature type="compositionally biased region" description="Polar residues" evidence="1">
    <location>
        <begin position="54"/>
        <end position="64"/>
    </location>
</feature>
<evidence type="ECO:0000256" key="1">
    <source>
        <dbReference type="SAM" id="MobiDB-lite"/>
    </source>
</evidence>
<name>A0A835QXT8_VANPL</name>
<keyword evidence="3" id="KW-1185">Reference proteome</keyword>
<reference evidence="2 3" key="1">
    <citation type="journal article" date="2020" name="Nat. Food">
        <title>A phased Vanilla planifolia genome enables genetic improvement of flavour and production.</title>
        <authorList>
            <person name="Hasing T."/>
            <person name="Tang H."/>
            <person name="Brym M."/>
            <person name="Khazi F."/>
            <person name="Huang T."/>
            <person name="Chambers A.H."/>
        </authorList>
    </citation>
    <scope>NUCLEOTIDE SEQUENCE [LARGE SCALE GENOMIC DNA]</scope>
    <source>
        <tissue evidence="2">Leaf</tissue>
    </source>
</reference>